<sequence length="166" mass="18419">MSTKLIQPISRSLRSITSSGRGLPPRRVIPHSTHHHPTRFQTLHNSAPLSKFPAPSSSPFPPPKQPPKPPSNPSLPSFNLLHEVRTARPAVRYTIYAGLGLMATVESTFWFNVIKAKCFPSSSPGDKEEAEEFLANLRGALEGYKAAWMTNYGRYYGGYVWGVGER</sequence>
<organism evidence="2 3">
    <name type="scientific">Ophiobolus disseminans</name>
    <dbReference type="NCBI Taxonomy" id="1469910"/>
    <lineage>
        <taxon>Eukaryota</taxon>
        <taxon>Fungi</taxon>
        <taxon>Dikarya</taxon>
        <taxon>Ascomycota</taxon>
        <taxon>Pezizomycotina</taxon>
        <taxon>Dothideomycetes</taxon>
        <taxon>Pleosporomycetidae</taxon>
        <taxon>Pleosporales</taxon>
        <taxon>Pleosporineae</taxon>
        <taxon>Phaeosphaeriaceae</taxon>
        <taxon>Ophiobolus</taxon>
    </lineage>
</organism>
<proteinExistence type="predicted"/>
<feature type="compositionally biased region" description="Polar residues" evidence="1">
    <location>
        <begin position="1"/>
        <end position="20"/>
    </location>
</feature>
<feature type="compositionally biased region" description="Pro residues" evidence="1">
    <location>
        <begin position="56"/>
        <end position="73"/>
    </location>
</feature>
<dbReference type="EMBL" id="MU006240">
    <property type="protein sequence ID" value="KAF2820689.1"/>
    <property type="molecule type" value="Genomic_DNA"/>
</dbReference>
<accession>A0A6A6ZJ26</accession>
<evidence type="ECO:0000313" key="3">
    <source>
        <dbReference type="Proteomes" id="UP000799424"/>
    </source>
</evidence>
<evidence type="ECO:0000313" key="2">
    <source>
        <dbReference type="EMBL" id="KAF2820689.1"/>
    </source>
</evidence>
<name>A0A6A6ZJ26_9PLEO</name>
<feature type="compositionally biased region" description="Basic residues" evidence="1">
    <location>
        <begin position="28"/>
        <end position="38"/>
    </location>
</feature>
<dbReference type="Proteomes" id="UP000799424">
    <property type="component" value="Unassembled WGS sequence"/>
</dbReference>
<feature type="compositionally biased region" description="Low complexity" evidence="1">
    <location>
        <begin position="46"/>
        <end position="55"/>
    </location>
</feature>
<dbReference type="AlphaFoldDB" id="A0A6A6ZJ26"/>
<reference evidence="2" key="1">
    <citation type="journal article" date="2020" name="Stud. Mycol.">
        <title>101 Dothideomycetes genomes: a test case for predicting lifestyles and emergence of pathogens.</title>
        <authorList>
            <person name="Haridas S."/>
            <person name="Albert R."/>
            <person name="Binder M."/>
            <person name="Bloem J."/>
            <person name="Labutti K."/>
            <person name="Salamov A."/>
            <person name="Andreopoulos B."/>
            <person name="Baker S."/>
            <person name="Barry K."/>
            <person name="Bills G."/>
            <person name="Bluhm B."/>
            <person name="Cannon C."/>
            <person name="Castanera R."/>
            <person name="Culley D."/>
            <person name="Daum C."/>
            <person name="Ezra D."/>
            <person name="Gonzalez J."/>
            <person name="Henrissat B."/>
            <person name="Kuo A."/>
            <person name="Liang C."/>
            <person name="Lipzen A."/>
            <person name="Lutzoni F."/>
            <person name="Magnuson J."/>
            <person name="Mondo S."/>
            <person name="Nolan M."/>
            <person name="Ohm R."/>
            <person name="Pangilinan J."/>
            <person name="Park H.-J."/>
            <person name="Ramirez L."/>
            <person name="Alfaro M."/>
            <person name="Sun H."/>
            <person name="Tritt A."/>
            <person name="Yoshinaga Y."/>
            <person name="Zwiers L.-H."/>
            <person name="Turgeon B."/>
            <person name="Goodwin S."/>
            <person name="Spatafora J."/>
            <person name="Crous P."/>
            <person name="Grigoriev I."/>
        </authorList>
    </citation>
    <scope>NUCLEOTIDE SEQUENCE</scope>
    <source>
        <strain evidence="2">CBS 113818</strain>
    </source>
</reference>
<gene>
    <name evidence="2" type="ORF">CC86DRAFT_116650</name>
</gene>
<keyword evidence="3" id="KW-1185">Reference proteome</keyword>
<evidence type="ECO:0000256" key="1">
    <source>
        <dbReference type="SAM" id="MobiDB-lite"/>
    </source>
</evidence>
<feature type="region of interest" description="Disordered" evidence="1">
    <location>
        <begin position="1"/>
        <end position="78"/>
    </location>
</feature>
<dbReference type="OrthoDB" id="3797897at2759"/>
<protein>
    <submittedName>
        <fullName evidence="2">Uncharacterized protein</fullName>
    </submittedName>
</protein>